<keyword evidence="4 8" id="KW-0812">Transmembrane</keyword>
<evidence type="ECO:0000313" key="10">
    <source>
        <dbReference type="EMBL" id="KAJ8020221.1"/>
    </source>
</evidence>
<feature type="transmembrane region" description="Helical" evidence="8">
    <location>
        <begin position="134"/>
        <end position="164"/>
    </location>
</feature>
<gene>
    <name evidence="10" type="ORF">HOLleu_39751</name>
</gene>
<proteinExistence type="inferred from homology"/>
<organism evidence="10 11">
    <name type="scientific">Holothuria leucospilota</name>
    <name type="common">Black long sea cucumber</name>
    <name type="synonym">Mertensiothuria leucospilota</name>
    <dbReference type="NCBI Taxonomy" id="206669"/>
    <lineage>
        <taxon>Eukaryota</taxon>
        <taxon>Metazoa</taxon>
        <taxon>Echinodermata</taxon>
        <taxon>Eleutherozoa</taxon>
        <taxon>Echinozoa</taxon>
        <taxon>Holothuroidea</taxon>
        <taxon>Aspidochirotacea</taxon>
        <taxon>Aspidochirotida</taxon>
        <taxon>Holothuriidae</taxon>
        <taxon>Holothuria</taxon>
    </lineage>
</organism>
<evidence type="ECO:0000256" key="7">
    <source>
        <dbReference type="ARBA" id="ARBA00023136"/>
    </source>
</evidence>
<comment type="subcellular location">
    <subcellularLocation>
        <location evidence="1">Membrane</location>
        <topology evidence="1">Multi-pass membrane protein</topology>
    </subcellularLocation>
</comment>
<evidence type="ECO:0000259" key="9">
    <source>
        <dbReference type="PROSITE" id="PS50850"/>
    </source>
</evidence>
<feature type="transmembrane region" description="Helical" evidence="8">
    <location>
        <begin position="344"/>
        <end position="363"/>
    </location>
</feature>
<dbReference type="Pfam" id="PF07690">
    <property type="entry name" value="MFS_1"/>
    <property type="match status" value="1"/>
</dbReference>
<evidence type="ECO:0000256" key="5">
    <source>
        <dbReference type="ARBA" id="ARBA00022775"/>
    </source>
</evidence>
<dbReference type="SUPFAM" id="SSF103473">
    <property type="entry name" value="MFS general substrate transporter"/>
    <property type="match status" value="1"/>
</dbReference>
<dbReference type="GO" id="GO:0022857">
    <property type="term" value="F:transmembrane transporter activity"/>
    <property type="evidence" value="ECO:0007669"/>
    <property type="project" value="InterPro"/>
</dbReference>
<keyword evidence="6 8" id="KW-1133">Transmembrane helix</keyword>
<keyword evidence="5" id="KW-0532">Neurotransmitter transport</keyword>
<feature type="transmembrane region" description="Helical" evidence="8">
    <location>
        <begin position="102"/>
        <end position="122"/>
    </location>
</feature>
<evidence type="ECO:0000256" key="1">
    <source>
        <dbReference type="ARBA" id="ARBA00004141"/>
    </source>
</evidence>
<dbReference type="Proteomes" id="UP001152320">
    <property type="component" value="Chromosome 22"/>
</dbReference>
<evidence type="ECO:0000256" key="8">
    <source>
        <dbReference type="SAM" id="Phobius"/>
    </source>
</evidence>
<dbReference type="EMBL" id="JAIZAY010000022">
    <property type="protein sequence ID" value="KAJ8020221.1"/>
    <property type="molecule type" value="Genomic_DNA"/>
</dbReference>
<dbReference type="InterPro" id="IPR036259">
    <property type="entry name" value="MFS_trans_sf"/>
</dbReference>
<feature type="transmembrane region" description="Helical" evidence="8">
    <location>
        <begin position="312"/>
        <end position="332"/>
    </location>
</feature>
<comment type="similarity">
    <text evidence="2">Belongs to the major facilitator superfamily. Vesicular transporter family.</text>
</comment>
<dbReference type="PANTHER" id="PTHR23506">
    <property type="entry name" value="GH10249P"/>
    <property type="match status" value="1"/>
</dbReference>
<dbReference type="OrthoDB" id="446368at2759"/>
<protein>
    <submittedName>
        <fullName evidence="10">MFS-type transporter SLC18B1</fullName>
    </submittedName>
</protein>
<sequence>MTAASSATGGKTMVYNTILDMEGESDDEETKDEISFIQICTFVCLALALIMDNASYYMKEPFFPVVAKEVGVSEAEIGIIFGVHFLVALLCSPIVGKFIPVFGTKCVFLTGLGIGAATDVMFTLVKDSPSRTSFFVAALSTECIAAVGSAAIDTAALAIVAQVFPTNVGKMVGMVETFSGVACLIGQPMGGFLYEFGGYELPFLTFAFITAVCLVINFLLLPSSKNNETTTGSIWEMIGMVDIYPICIFVFIVSFSDGFLQPILALKAQEFDLTAGYVGGMFLLQGAVYTLFASMCGCVADVNGSIFNKPMALAGVFIITVSFLVMGPSPIFPVQTKQYQMFGLYIGLSFMGLGLAMTYVPSYPELISVATDHGMLNDLRTQGIAAGLTMAVYCCGSFLGPIAGSLAYQYFGFAISTSAVSILFLFCSVLVSTFYLFRTLCKT</sequence>
<dbReference type="PRINTS" id="PR01035">
    <property type="entry name" value="TCRTETA"/>
</dbReference>
<dbReference type="AlphaFoldDB" id="A0A9Q0YK72"/>
<feature type="domain" description="Major facilitator superfamily (MFS) profile" evidence="9">
    <location>
        <begin position="41"/>
        <end position="443"/>
    </location>
</feature>
<keyword evidence="3" id="KW-0813">Transport</keyword>
<evidence type="ECO:0000256" key="4">
    <source>
        <dbReference type="ARBA" id="ARBA00022692"/>
    </source>
</evidence>
<feature type="transmembrane region" description="Helical" evidence="8">
    <location>
        <begin position="201"/>
        <end position="221"/>
    </location>
</feature>
<accession>A0A9Q0YK72</accession>
<reference evidence="10" key="1">
    <citation type="submission" date="2021-10" db="EMBL/GenBank/DDBJ databases">
        <title>Tropical sea cucumber genome reveals ecological adaptation and Cuvierian tubules defense mechanism.</title>
        <authorList>
            <person name="Chen T."/>
        </authorList>
    </citation>
    <scope>NUCLEOTIDE SEQUENCE</scope>
    <source>
        <strain evidence="10">Nanhai2018</strain>
        <tissue evidence="10">Muscle</tissue>
    </source>
</reference>
<feature type="transmembrane region" description="Helical" evidence="8">
    <location>
        <begin position="34"/>
        <end position="56"/>
    </location>
</feature>
<evidence type="ECO:0000256" key="3">
    <source>
        <dbReference type="ARBA" id="ARBA00022448"/>
    </source>
</evidence>
<dbReference type="InterPro" id="IPR011701">
    <property type="entry name" value="MFS"/>
</dbReference>
<dbReference type="PROSITE" id="PS50850">
    <property type="entry name" value="MFS"/>
    <property type="match status" value="1"/>
</dbReference>
<feature type="transmembrane region" description="Helical" evidence="8">
    <location>
        <begin position="77"/>
        <end position="96"/>
    </location>
</feature>
<dbReference type="Gene3D" id="1.20.1250.20">
    <property type="entry name" value="MFS general substrate transporter like domains"/>
    <property type="match status" value="2"/>
</dbReference>
<keyword evidence="11" id="KW-1185">Reference proteome</keyword>
<evidence type="ECO:0000256" key="6">
    <source>
        <dbReference type="ARBA" id="ARBA00022989"/>
    </source>
</evidence>
<name>A0A9Q0YK72_HOLLE</name>
<feature type="transmembrane region" description="Helical" evidence="8">
    <location>
        <begin position="384"/>
        <end position="404"/>
    </location>
</feature>
<dbReference type="InterPro" id="IPR020846">
    <property type="entry name" value="MFS_dom"/>
</dbReference>
<keyword evidence="7 8" id="KW-0472">Membrane</keyword>
<evidence type="ECO:0000256" key="2">
    <source>
        <dbReference type="ARBA" id="ARBA00006829"/>
    </source>
</evidence>
<evidence type="ECO:0000313" key="11">
    <source>
        <dbReference type="Proteomes" id="UP001152320"/>
    </source>
</evidence>
<dbReference type="InterPro" id="IPR050930">
    <property type="entry name" value="MFS_Vesicular_Transporter"/>
</dbReference>
<dbReference type="InterPro" id="IPR001958">
    <property type="entry name" value="Tet-R_TetA/multi-R_MdtG-like"/>
</dbReference>
<comment type="caution">
    <text evidence="10">The sequence shown here is derived from an EMBL/GenBank/DDBJ whole genome shotgun (WGS) entry which is preliminary data.</text>
</comment>
<feature type="transmembrane region" description="Helical" evidence="8">
    <location>
        <begin position="233"/>
        <end position="255"/>
    </location>
</feature>
<dbReference type="PANTHER" id="PTHR23506:SF26">
    <property type="entry name" value="MFS-TYPE TRANSPORTER SLC18B1"/>
    <property type="match status" value="1"/>
</dbReference>
<feature type="transmembrane region" description="Helical" evidence="8">
    <location>
        <begin position="410"/>
        <end position="437"/>
    </location>
</feature>
<dbReference type="GO" id="GO:0016020">
    <property type="term" value="C:membrane"/>
    <property type="evidence" value="ECO:0007669"/>
    <property type="project" value="UniProtKB-SubCell"/>
</dbReference>
<feature type="transmembrane region" description="Helical" evidence="8">
    <location>
        <begin position="275"/>
        <end position="300"/>
    </location>
</feature>